<keyword evidence="4" id="KW-0539">Nucleus</keyword>
<evidence type="ECO:0000256" key="4">
    <source>
        <dbReference type="ARBA" id="ARBA00023242"/>
    </source>
</evidence>
<comment type="subcellular location">
    <subcellularLocation>
        <location evidence="1">Nucleus</location>
        <location evidence="1">Nucleolus</location>
    </subcellularLocation>
</comment>
<feature type="domain" description="NUC153" evidence="6">
    <location>
        <begin position="650"/>
        <end position="678"/>
    </location>
</feature>
<feature type="region of interest" description="Disordered" evidence="5">
    <location>
        <begin position="210"/>
        <end position="250"/>
    </location>
</feature>
<feature type="compositionally biased region" description="Acidic residues" evidence="5">
    <location>
        <begin position="391"/>
        <end position="400"/>
    </location>
</feature>
<feature type="compositionally biased region" description="Basic and acidic residues" evidence="5">
    <location>
        <begin position="555"/>
        <end position="569"/>
    </location>
</feature>
<evidence type="ECO:0000313" key="9">
    <source>
        <dbReference type="Proteomes" id="UP001316803"/>
    </source>
</evidence>
<feature type="region of interest" description="Disordered" evidence="5">
    <location>
        <begin position="62"/>
        <end position="165"/>
    </location>
</feature>
<organism evidence="8 9">
    <name type="scientific">Knufia fluminis</name>
    <dbReference type="NCBI Taxonomy" id="191047"/>
    <lineage>
        <taxon>Eukaryota</taxon>
        <taxon>Fungi</taxon>
        <taxon>Dikarya</taxon>
        <taxon>Ascomycota</taxon>
        <taxon>Pezizomycotina</taxon>
        <taxon>Eurotiomycetes</taxon>
        <taxon>Chaetothyriomycetidae</taxon>
        <taxon>Chaetothyriales</taxon>
        <taxon>Trichomeriaceae</taxon>
        <taxon>Knufia</taxon>
    </lineage>
</organism>
<reference evidence="8 9" key="1">
    <citation type="submission" date="2022-12" db="EMBL/GenBank/DDBJ databases">
        <title>Genomic features and morphological characterization of a novel Knufia sp. strain isolated from spacecraft assembly facility.</title>
        <authorList>
            <person name="Teixeira M."/>
            <person name="Chander A.M."/>
            <person name="Stajich J.E."/>
            <person name="Venkateswaran K."/>
        </authorList>
    </citation>
    <scope>NUCLEOTIDE SEQUENCE [LARGE SCALE GENOMIC DNA]</scope>
    <source>
        <strain evidence="8 9">FJI-L2-BK-P2</strain>
    </source>
</reference>
<feature type="compositionally biased region" description="Basic residues" evidence="5">
    <location>
        <begin position="616"/>
        <end position="629"/>
    </location>
</feature>
<feature type="domain" description="ESF1 RRM" evidence="7">
    <location>
        <begin position="165"/>
        <end position="330"/>
    </location>
</feature>
<dbReference type="Pfam" id="PF25121">
    <property type="entry name" value="RRM_ESF1"/>
    <property type="match status" value="1"/>
</dbReference>
<dbReference type="InterPro" id="IPR012580">
    <property type="entry name" value="NUC153"/>
</dbReference>
<dbReference type="GO" id="GO:0005730">
    <property type="term" value="C:nucleolus"/>
    <property type="evidence" value="ECO:0007669"/>
    <property type="project" value="UniProtKB-SubCell"/>
</dbReference>
<name>A0AAN8F5S3_9EURO</name>
<evidence type="ECO:0000256" key="1">
    <source>
        <dbReference type="ARBA" id="ARBA00004604"/>
    </source>
</evidence>
<evidence type="ECO:0000313" key="8">
    <source>
        <dbReference type="EMBL" id="KAK5951986.1"/>
    </source>
</evidence>
<feature type="compositionally biased region" description="Basic and acidic residues" evidence="5">
    <location>
        <begin position="433"/>
        <end position="445"/>
    </location>
</feature>
<dbReference type="GO" id="GO:0006364">
    <property type="term" value="P:rRNA processing"/>
    <property type="evidence" value="ECO:0007669"/>
    <property type="project" value="InterPro"/>
</dbReference>
<dbReference type="InterPro" id="IPR056750">
    <property type="entry name" value="RRM_ESF1"/>
</dbReference>
<feature type="compositionally biased region" description="Acidic residues" evidence="5">
    <location>
        <begin position="90"/>
        <end position="105"/>
    </location>
</feature>
<feature type="compositionally biased region" description="Acidic residues" evidence="5">
    <location>
        <begin position="128"/>
        <end position="151"/>
    </location>
</feature>
<evidence type="ECO:0000259" key="7">
    <source>
        <dbReference type="Pfam" id="PF25121"/>
    </source>
</evidence>
<keyword evidence="9" id="KW-1185">Reference proteome</keyword>
<dbReference type="PANTHER" id="PTHR12202:SF0">
    <property type="entry name" value="ESF1 HOMOLOG"/>
    <property type="match status" value="1"/>
</dbReference>
<dbReference type="PANTHER" id="PTHR12202">
    <property type="entry name" value="ESF1 HOMOLOG"/>
    <property type="match status" value="1"/>
</dbReference>
<keyword evidence="3" id="KW-0175">Coiled coil</keyword>
<proteinExistence type="inferred from homology"/>
<evidence type="ECO:0000256" key="3">
    <source>
        <dbReference type="ARBA" id="ARBA00023054"/>
    </source>
</evidence>
<dbReference type="Proteomes" id="UP001316803">
    <property type="component" value="Unassembled WGS sequence"/>
</dbReference>
<comment type="similarity">
    <text evidence="2">Belongs to the ESF1 family.</text>
</comment>
<feature type="compositionally biased region" description="Acidic residues" evidence="5">
    <location>
        <begin position="232"/>
        <end position="249"/>
    </location>
</feature>
<feature type="compositionally biased region" description="Basic and acidic residues" evidence="5">
    <location>
        <begin position="401"/>
        <end position="424"/>
    </location>
</feature>
<dbReference type="EMBL" id="JAKLMC020000017">
    <property type="protein sequence ID" value="KAK5951986.1"/>
    <property type="molecule type" value="Genomic_DNA"/>
</dbReference>
<evidence type="ECO:0000256" key="5">
    <source>
        <dbReference type="SAM" id="MobiDB-lite"/>
    </source>
</evidence>
<feature type="region of interest" description="Disordered" evidence="5">
    <location>
        <begin position="381"/>
        <end position="575"/>
    </location>
</feature>
<dbReference type="AlphaFoldDB" id="A0AAN8F5S3"/>
<feature type="compositionally biased region" description="Basic and acidic residues" evidence="5">
    <location>
        <begin position="106"/>
        <end position="124"/>
    </location>
</feature>
<feature type="compositionally biased region" description="Basic and acidic residues" evidence="5">
    <location>
        <begin position="62"/>
        <end position="89"/>
    </location>
</feature>
<feature type="compositionally biased region" description="Basic and acidic residues" evidence="5">
    <location>
        <begin position="482"/>
        <end position="493"/>
    </location>
</feature>
<feature type="compositionally biased region" description="Basic and acidic residues" evidence="5">
    <location>
        <begin position="210"/>
        <end position="231"/>
    </location>
</feature>
<gene>
    <name evidence="8" type="primary">ESF1</name>
    <name evidence="8" type="ORF">OHC33_006872</name>
</gene>
<feature type="region of interest" description="Disordered" evidence="5">
    <location>
        <begin position="613"/>
        <end position="645"/>
    </location>
</feature>
<protein>
    <submittedName>
        <fullName evidence="8">Pre-rRNA-processing protein esf1</fullName>
    </submittedName>
</protein>
<evidence type="ECO:0000256" key="2">
    <source>
        <dbReference type="ARBA" id="ARBA00009087"/>
    </source>
</evidence>
<sequence>MSEPSAKRRKTTNTRSTDSGARVTDPRFANIQSDPRYRLPGKKQKVKLDKRFAKAFKNEDYTRRAKVDRYGRPVESGAEARRLKEKFDVEDGDEVSDEIDDDDEVQKELARLEKKHDPLREGKLDVSSSDEESSTDEDSESEVEEEDEVEQEAQKDNVPAGEVSTRIAIVNLDWDNIRADDLMAVFSSFLPSGGRLLKVAVYPSEFGKERMEREEMEGPPKEIFASRKAADDTAEQSDEESEAEEDDEDIKAAIIKPDDGSEFDSQALRQYQLERLRYYYAVLTFSSKQAAKSIYDSVDGAEYLSTANFFDLRFVPEEMDFSDDTPRDECARLPADYKPNEFVTDALQHSKVKLTWDQEDRSRKEAQARAFKGGRKEIDENDLKAYLGSDTSDDDEEEEAEKTQPAKVEEKPKSKKELEREKARALLGFTAEPAKKSSSKKDKDAPLGNIQVTFSSGLAGAPDEDGKKRSVFENSPEPEETTAERYIRKEKERKQKRKDRMKSARSGEAINPDEVDSDDQAPAAEGETQTVQPTFDDPFFNEEALNDPSAKNKIRKEERLKKKREREAEEAASAKQRAELELIMADDDNGRARAAGAAGGRTVQHFDMAEIEKAEKRKGKKDKFKRDKNKRSADAEAAIAQDDFQMDTADPRFGKLFENHEFAIDPTNQKLRQTRGMKELMDESRRRKQKGISDKGAVVEGESITGRKDKKKQAGNGSASEVKDLVAKLKRKAM</sequence>
<feature type="region of interest" description="Disordered" evidence="5">
    <location>
        <begin position="1"/>
        <end position="45"/>
    </location>
</feature>
<evidence type="ECO:0000259" key="6">
    <source>
        <dbReference type="Pfam" id="PF08159"/>
    </source>
</evidence>
<comment type="caution">
    <text evidence="8">The sequence shown here is derived from an EMBL/GenBank/DDBJ whole genome shotgun (WGS) entry which is preliminary data.</text>
</comment>
<dbReference type="InterPro" id="IPR039754">
    <property type="entry name" value="Esf1"/>
</dbReference>
<accession>A0AAN8F5S3</accession>
<dbReference type="GO" id="GO:0003723">
    <property type="term" value="F:RNA binding"/>
    <property type="evidence" value="ECO:0007669"/>
    <property type="project" value="TreeGrafter"/>
</dbReference>
<feature type="region of interest" description="Disordered" evidence="5">
    <location>
        <begin position="679"/>
        <end position="734"/>
    </location>
</feature>
<dbReference type="Pfam" id="PF08159">
    <property type="entry name" value="NUC153"/>
    <property type="match status" value="1"/>
</dbReference>